<dbReference type="EMBL" id="WEGJ01000007">
    <property type="protein sequence ID" value="MQY12479.1"/>
    <property type="molecule type" value="Genomic_DNA"/>
</dbReference>
<reference evidence="2 3" key="1">
    <citation type="submission" date="2019-10" db="EMBL/GenBank/DDBJ databases">
        <title>Streptomyces smaragdinus sp. nov. and Streptomyces fabii sp. nov., isolated from the gut of fungus growing-termite Macrotermes natalensis.</title>
        <authorList>
            <person name="Schwitalla J."/>
            <person name="Benndorf R."/>
            <person name="Martin K."/>
            <person name="De Beer W."/>
            <person name="Kaster A.-K."/>
            <person name="Vollmers J."/>
            <person name="Poulsen M."/>
            <person name="Beemelmanns C."/>
        </authorList>
    </citation>
    <scope>NUCLEOTIDE SEQUENCE [LARGE SCALE GENOMIC DNA]</scope>
    <source>
        <strain evidence="2 3">RB5</strain>
    </source>
</reference>
<dbReference type="PANTHER" id="PTHR43717:SF1">
    <property type="entry name" value="ANAEROBIC NITRIC OXIDE REDUCTASE FLAVORUBREDOXIN"/>
    <property type="match status" value="1"/>
</dbReference>
<organism evidence="2 3">
    <name type="scientific">Streptomyces smaragdinus</name>
    <dbReference type="NCBI Taxonomy" id="2585196"/>
    <lineage>
        <taxon>Bacteria</taxon>
        <taxon>Bacillati</taxon>
        <taxon>Actinomycetota</taxon>
        <taxon>Actinomycetes</taxon>
        <taxon>Kitasatosporales</taxon>
        <taxon>Streptomycetaceae</taxon>
        <taxon>Streptomyces</taxon>
    </lineage>
</organism>
<protein>
    <submittedName>
        <fullName evidence="2">Anaerobic nitric oxide reductase flavorubredoxin</fullName>
    </submittedName>
</protein>
<dbReference type="Proteomes" id="UP000466345">
    <property type="component" value="Unassembled WGS sequence"/>
</dbReference>
<sequence length="270" mass="28844">MHIGTIGDVHALRDRLDVPGMGFLPVNAFVVHADEPVLVDTGLPGSRAEFLDAVGSVVDLRDLAYVWLTHPDRDHLGALDAVLELAPRARLVCTASAAGYLALGQQVPEERIHVIAPGESLPVGGGRRLRAFRPPLYDNPMTVGFLDSGNGACVTSDCFGAMLPTADSADAADIADLDPAAVRAGQTFWAGVDSPWVHVVDPRRFAATYEDLRRFRPGLMLGAHLPPAADGFDGFLDLLADLPLSTPDQLPPGDLLDRAVDDHLDRVTPR</sequence>
<comment type="caution">
    <text evidence="2">The sequence shown here is derived from an EMBL/GenBank/DDBJ whole genome shotgun (WGS) entry which is preliminary data.</text>
</comment>
<dbReference type="InterPro" id="IPR036866">
    <property type="entry name" value="RibonucZ/Hydroxyglut_hydro"/>
</dbReference>
<proteinExistence type="predicted"/>
<dbReference type="RefSeq" id="WP_194292917.1">
    <property type="nucleotide sequence ID" value="NZ_WEGJ01000007.1"/>
</dbReference>
<dbReference type="SMART" id="SM00849">
    <property type="entry name" value="Lactamase_B"/>
    <property type="match status" value="1"/>
</dbReference>
<feature type="domain" description="Metallo-beta-lactamase" evidence="1">
    <location>
        <begin position="25"/>
        <end position="192"/>
    </location>
</feature>
<accession>A0A7K0CG78</accession>
<evidence type="ECO:0000313" key="2">
    <source>
        <dbReference type="EMBL" id="MQY12479.1"/>
    </source>
</evidence>
<name>A0A7K0CG78_9ACTN</name>
<evidence type="ECO:0000259" key="1">
    <source>
        <dbReference type="SMART" id="SM00849"/>
    </source>
</evidence>
<dbReference type="AlphaFoldDB" id="A0A7K0CG78"/>
<gene>
    <name evidence="2" type="primary">norV</name>
    <name evidence="2" type="ORF">SRB5_26130</name>
</gene>
<keyword evidence="3" id="KW-1185">Reference proteome</keyword>
<dbReference type="SUPFAM" id="SSF56281">
    <property type="entry name" value="Metallo-hydrolase/oxidoreductase"/>
    <property type="match status" value="1"/>
</dbReference>
<evidence type="ECO:0000313" key="3">
    <source>
        <dbReference type="Proteomes" id="UP000466345"/>
    </source>
</evidence>
<dbReference type="InterPro" id="IPR001279">
    <property type="entry name" value="Metallo-B-lactamas"/>
</dbReference>
<dbReference type="Gene3D" id="3.60.15.10">
    <property type="entry name" value="Ribonuclease Z/Hydroxyacylglutathione hydrolase-like"/>
    <property type="match status" value="1"/>
</dbReference>
<dbReference type="Pfam" id="PF00753">
    <property type="entry name" value="Lactamase_B"/>
    <property type="match status" value="1"/>
</dbReference>
<dbReference type="PANTHER" id="PTHR43717">
    <property type="entry name" value="ANAEROBIC NITRIC OXIDE REDUCTASE FLAVORUBREDOXIN"/>
    <property type="match status" value="1"/>
</dbReference>